<dbReference type="Pfam" id="PF10646">
    <property type="entry name" value="Germane"/>
    <property type="match status" value="1"/>
</dbReference>
<sequence>MPGAERGRAVPGTSTMTRNRPGRRPGGPGVPARVLAALLALCFLLVAGCSAIPTQGPVGVIPAAEGEPDAVAPAFDPQGPASGATPERILRDFITAGTGAGDGYSVARQYLTPELEKTWKPEERIVLFRSDPRVEKREAEGVYQIQLETTGTVDGRGLRTNSAVPATETLGVRMVQVNGEWRIGEIPDGIMLAQSSAQDLLISHDLYFYSSNYRFWVPDARWFVRRTGVTARIVGAMLAGPAPYLQGSVTSAFPEGVTLARDSVPITSGRASVELSSEVLENATDLGLQQMNQQLQVNLLGLNDVTSVEMTSGRPIELGATSADLVVPELTPDVGGEQVGIAGGELVRVRNGAVVPIEGLPSVAGLQPRDPAASVSGSAYAFVNADRTTLYVTAPGSQARSVGKGSALTQPSFDPENWVWTTRAVAGRREVIAIPPGGTEANASVLAAGWLGDRTVEELRVSRDGSRALVVTERGGTSEVLLAGIIRSTEGVPQSLTTPLTLPTDGTVDTAKWAGQSTIVASSTGADEEATPVILQLDGEQETMAALDGVLGISAGSDAEDTFYAQAGSTLYRRIGNSWVDEQLQVLDPAFPG</sequence>
<dbReference type="Pfam" id="PF25976">
    <property type="entry name" value="LpqB_N"/>
    <property type="match status" value="1"/>
</dbReference>
<dbReference type="Proteomes" id="UP000239187">
    <property type="component" value="Chromosome"/>
</dbReference>
<feature type="region of interest" description="Disordered" evidence="1">
    <location>
        <begin position="1"/>
        <end position="28"/>
    </location>
</feature>
<name>A0A2L0UE44_9MICC</name>
<dbReference type="EMBL" id="CP024915">
    <property type="protein sequence ID" value="AUZ87543.1"/>
    <property type="molecule type" value="Genomic_DNA"/>
</dbReference>
<dbReference type="Pfam" id="PF10647">
    <property type="entry name" value="Gmad1"/>
    <property type="match status" value="1"/>
</dbReference>
<accession>A0A2L0UE44</accession>
<proteinExistence type="predicted"/>
<dbReference type="InterPro" id="IPR018910">
    <property type="entry name" value="LpqB_C"/>
</dbReference>
<evidence type="ECO:0000313" key="4">
    <source>
        <dbReference type="Proteomes" id="UP000239187"/>
    </source>
</evidence>
<dbReference type="SMART" id="SM00909">
    <property type="entry name" value="Germane"/>
    <property type="match status" value="1"/>
</dbReference>
<evidence type="ECO:0000256" key="1">
    <source>
        <dbReference type="SAM" id="MobiDB-lite"/>
    </source>
</evidence>
<feature type="domain" description="GerMN" evidence="2">
    <location>
        <begin position="230"/>
        <end position="320"/>
    </location>
</feature>
<gene>
    <name evidence="3" type="ORF">CVO76_07795</name>
</gene>
<evidence type="ECO:0000313" key="3">
    <source>
        <dbReference type="EMBL" id="AUZ87543.1"/>
    </source>
</evidence>
<dbReference type="AlphaFoldDB" id="A0A2L0UE44"/>
<evidence type="ECO:0000259" key="2">
    <source>
        <dbReference type="SMART" id="SM00909"/>
    </source>
</evidence>
<organism evidence="3 4">
    <name type="scientific">Arthrobacter agilis</name>
    <dbReference type="NCBI Taxonomy" id="37921"/>
    <lineage>
        <taxon>Bacteria</taxon>
        <taxon>Bacillati</taxon>
        <taxon>Actinomycetota</taxon>
        <taxon>Actinomycetes</taxon>
        <taxon>Micrococcales</taxon>
        <taxon>Micrococcaceae</taxon>
        <taxon>Arthrobacter</taxon>
    </lineage>
</organism>
<dbReference type="InterPro" id="IPR019606">
    <property type="entry name" value="GerMN"/>
</dbReference>
<reference evidence="3 4" key="1">
    <citation type="submission" date="2017-11" db="EMBL/GenBank/DDBJ databases">
        <title>Draft genome of Arthrobacter agilis strain UMCV2, a plant growth-promoting rhizobacterium and biocontrol capacity of phytopathogenic fungi.</title>
        <authorList>
            <person name="Martinez-Camara R."/>
            <person name="Santoyo G."/>
            <person name="Moreno-Hagelsieb G."/>
            <person name="Valencia-Cantero E."/>
        </authorList>
    </citation>
    <scope>NUCLEOTIDE SEQUENCE [LARGE SCALE GENOMIC DNA]</scope>
    <source>
        <strain evidence="3 4">UMCV2</strain>
    </source>
</reference>
<dbReference type="InterPro" id="IPR059026">
    <property type="entry name" value="LpqB_N"/>
</dbReference>
<protein>
    <recommendedName>
        <fullName evidence="2">GerMN domain-containing protein</fullName>
    </recommendedName>
</protein>